<gene>
    <name evidence="1" type="ORF">Godav_023798</name>
</gene>
<protein>
    <submittedName>
        <fullName evidence="1">Uncharacterized protein</fullName>
    </submittedName>
</protein>
<proteinExistence type="predicted"/>
<name>A0A7J8SSZ8_GOSDV</name>
<comment type="caution">
    <text evidence="1">The sequence shown here is derived from an EMBL/GenBank/DDBJ whole genome shotgun (WGS) entry which is preliminary data.</text>
</comment>
<sequence length="50" mass="5987">MIADMEIDDFPSHIIKKKSKNTWETWNSPRLSLDSLHLDEIEEMNLDSRR</sequence>
<dbReference type="AlphaFoldDB" id="A0A7J8SSZ8"/>
<reference evidence="1 2" key="1">
    <citation type="journal article" date="2019" name="Genome Biol. Evol.">
        <title>Insights into the evolution of the New World diploid cottons (Gossypium, subgenus Houzingenia) based on genome sequencing.</title>
        <authorList>
            <person name="Grover C.E."/>
            <person name="Arick M.A. 2nd"/>
            <person name="Thrash A."/>
            <person name="Conover J.L."/>
            <person name="Sanders W.S."/>
            <person name="Peterson D.G."/>
            <person name="Frelichowski J.E."/>
            <person name="Scheffler J.A."/>
            <person name="Scheffler B.E."/>
            <person name="Wendel J.F."/>
        </authorList>
    </citation>
    <scope>NUCLEOTIDE SEQUENCE [LARGE SCALE GENOMIC DNA]</scope>
    <source>
        <strain evidence="1">27</strain>
        <tissue evidence="1">Leaf</tissue>
    </source>
</reference>
<feature type="non-terminal residue" evidence="1">
    <location>
        <position position="50"/>
    </location>
</feature>
<accession>A0A7J8SSZ8</accession>
<keyword evidence="2" id="KW-1185">Reference proteome</keyword>
<dbReference type="Proteomes" id="UP000593561">
    <property type="component" value="Unassembled WGS sequence"/>
</dbReference>
<dbReference type="EMBL" id="JABFAC010000011">
    <property type="protein sequence ID" value="MBA0629207.1"/>
    <property type="molecule type" value="Genomic_DNA"/>
</dbReference>
<evidence type="ECO:0000313" key="2">
    <source>
        <dbReference type="Proteomes" id="UP000593561"/>
    </source>
</evidence>
<organism evidence="1 2">
    <name type="scientific">Gossypium davidsonii</name>
    <name type="common">Davidson's cotton</name>
    <name type="synonym">Gossypium klotzschianum subsp. davidsonii</name>
    <dbReference type="NCBI Taxonomy" id="34287"/>
    <lineage>
        <taxon>Eukaryota</taxon>
        <taxon>Viridiplantae</taxon>
        <taxon>Streptophyta</taxon>
        <taxon>Embryophyta</taxon>
        <taxon>Tracheophyta</taxon>
        <taxon>Spermatophyta</taxon>
        <taxon>Magnoliopsida</taxon>
        <taxon>eudicotyledons</taxon>
        <taxon>Gunneridae</taxon>
        <taxon>Pentapetalae</taxon>
        <taxon>rosids</taxon>
        <taxon>malvids</taxon>
        <taxon>Malvales</taxon>
        <taxon>Malvaceae</taxon>
        <taxon>Malvoideae</taxon>
        <taxon>Gossypium</taxon>
    </lineage>
</organism>
<evidence type="ECO:0000313" key="1">
    <source>
        <dbReference type="EMBL" id="MBA0629207.1"/>
    </source>
</evidence>